<dbReference type="NCBIfam" id="NF002211">
    <property type="entry name" value="PRK01103.1"/>
    <property type="match status" value="1"/>
</dbReference>
<evidence type="ECO:0000313" key="19">
    <source>
        <dbReference type="EMBL" id="TQL35041.1"/>
    </source>
</evidence>
<dbReference type="GO" id="GO:0003690">
    <property type="term" value="F:double-stranded DNA binding"/>
    <property type="evidence" value="ECO:0007669"/>
    <property type="project" value="UniProtKB-ARBA"/>
</dbReference>
<keyword evidence="21" id="KW-1185">Reference proteome</keyword>
<evidence type="ECO:0000256" key="1">
    <source>
        <dbReference type="ARBA" id="ARBA00001668"/>
    </source>
</evidence>
<dbReference type="SMART" id="SM00898">
    <property type="entry name" value="Fapy_DNA_glyco"/>
    <property type="match status" value="1"/>
</dbReference>
<dbReference type="EMBL" id="BOQM01000007">
    <property type="protein sequence ID" value="GIM83101.1"/>
    <property type="molecule type" value="Genomic_DNA"/>
</dbReference>
<dbReference type="Gene3D" id="3.20.190.10">
    <property type="entry name" value="MutM-like, N-terminal"/>
    <property type="match status" value="1"/>
</dbReference>
<evidence type="ECO:0000256" key="9">
    <source>
        <dbReference type="ARBA" id="ARBA00023125"/>
    </source>
</evidence>
<evidence type="ECO:0000256" key="13">
    <source>
        <dbReference type="ARBA" id="ARBA00023295"/>
    </source>
</evidence>
<evidence type="ECO:0000256" key="10">
    <source>
        <dbReference type="ARBA" id="ARBA00023204"/>
    </source>
</evidence>
<dbReference type="HAMAP" id="MF_00103">
    <property type="entry name" value="Fapy_DNA_glycosyl"/>
    <property type="match status" value="1"/>
</dbReference>
<sequence length="287" mass="31516">MPELPEVETVRQGLAQWVTGRRIAEVEVLHPRAIRRHPAGAAHFADVLVGTTVRDVRRRGKYLWLPLDSGDAVIGHLGMSGQLLLQPGAAPDEAHLRVRFRFADDGPELRFVDQRTFGGLSVSAGGAEMPTEIAHIARDPLDPEFSEAAFVAALRRRRTEVKRALLDQTLLSGVGNIYADEALWRARLHGARPADGLTGPAALRLLGHVRDVLGEAIKEGGTSFDALYVNVNGESGYFDRALNVYGRADQPCRRCGTPVRREAFMNRSSYSCPRCQPRPRRALQASG</sequence>
<comment type="similarity">
    <text evidence="2 15">Belongs to the FPG family.</text>
</comment>
<dbReference type="GO" id="GO:0140078">
    <property type="term" value="F:class I DNA-(apurinic or apyrimidinic site) endonuclease activity"/>
    <property type="evidence" value="ECO:0007669"/>
    <property type="project" value="UniProtKB-EC"/>
</dbReference>
<evidence type="ECO:0000256" key="2">
    <source>
        <dbReference type="ARBA" id="ARBA00009409"/>
    </source>
</evidence>
<dbReference type="PANTHER" id="PTHR22993">
    <property type="entry name" value="FORMAMIDOPYRIMIDINE-DNA GLYCOSYLASE"/>
    <property type="match status" value="1"/>
</dbReference>
<evidence type="ECO:0000313" key="20">
    <source>
        <dbReference type="Proteomes" id="UP000315983"/>
    </source>
</evidence>
<evidence type="ECO:0000256" key="7">
    <source>
        <dbReference type="ARBA" id="ARBA00022801"/>
    </source>
</evidence>
<dbReference type="NCBIfam" id="TIGR00577">
    <property type="entry name" value="fpg"/>
    <property type="match status" value="1"/>
</dbReference>
<dbReference type="SMART" id="SM01232">
    <property type="entry name" value="H2TH"/>
    <property type="match status" value="1"/>
</dbReference>
<dbReference type="InterPro" id="IPR000214">
    <property type="entry name" value="Znf_DNA_glyclase/AP_lyase"/>
</dbReference>
<evidence type="ECO:0000256" key="12">
    <source>
        <dbReference type="ARBA" id="ARBA00023268"/>
    </source>
</evidence>
<feature type="active site" description="Proton donor" evidence="15">
    <location>
        <position position="3"/>
    </location>
</feature>
<dbReference type="GO" id="GO:0003684">
    <property type="term" value="F:damaged DNA binding"/>
    <property type="evidence" value="ECO:0007669"/>
    <property type="project" value="InterPro"/>
</dbReference>
<dbReference type="CDD" id="cd08966">
    <property type="entry name" value="EcFpg-like_N"/>
    <property type="match status" value="1"/>
</dbReference>
<protein>
    <recommendedName>
        <fullName evidence="15">Formamidopyrimidine-DNA glycosylase</fullName>
        <shortName evidence="15">Fapy-DNA glycosylase</shortName>
        <ecNumber evidence="15">3.2.2.23</ecNumber>
    </recommendedName>
    <alternativeName>
        <fullName evidence="15">DNA-(apurinic or apyrimidinic site) lyase MutM</fullName>
        <shortName evidence="15">AP lyase MutM</shortName>
        <ecNumber evidence="15">4.2.99.18</ecNumber>
    </alternativeName>
</protein>
<comment type="catalytic activity">
    <reaction evidence="14 15">
        <text>2'-deoxyribonucleotide-(2'-deoxyribose 5'-phosphate)-2'-deoxyribonucleotide-DNA = a 3'-end 2'-deoxyribonucleotide-(2,3-dehydro-2,3-deoxyribose 5'-phosphate)-DNA + a 5'-end 5'-phospho-2'-deoxyribonucleoside-DNA + H(+)</text>
        <dbReference type="Rhea" id="RHEA:66592"/>
        <dbReference type="Rhea" id="RHEA-COMP:13180"/>
        <dbReference type="Rhea" id="RHEA-COMP:16897"/>
        <dbReference type="Rhea" id="RHEA-COMP:17067"/>
        <dbReference type="ChEBI" id="CHEBI:15378"/>
        <dbReference type="ChEBI" id="CHEBI:136412"/>
        <dbReference type="ChEBI" id="CHEBI:157695"/>
        <dbReference type="ChEBI" id="CHEBI:167181"/>
        <dbReference type="EC" id="4.2.99.18"/>
    </reaction>
</comment>
<dbReference type="GeneID" id="93769433"/>
<evidence type="ECO:0000256" key="14">
    <source>
        <dbReference type="ARBA" id="ARBA00044632"/>
    </source>
</evidence>
<evidence type="ECO:0000256" key="15">
    <source>
        <dbReference type="HAMAP-Rule" id="MF_00103"/>
    </source>
</evidence>
<feature type="binding site" evidence="15">
    <location>
        <position position="157"/>
    </location>
    <ligand>
        <name>DNA</name>
        <dbReference type="ChEBI" id="CHEBI:16991"/>
    </ligand>
</feature>
<dbReference type="GO" id="GO:0008270">
    <property type="term" value="F:zinc ion binding"/>
    <property type="evidence" value="ECO:0007669"/>
    <property type="project" value="UniProtKB-UniRule"/>
</dbReference>
<dbReference type="Gene3D" id="1.10.8.50">
    <property type="match status" value="1"/>
</dbReference>
<comment type="cofactor">
    <cofactor evidence="15">
        <name>Zn(2+)</name>
        <dbReference type="ChEBI" id="CHEBI:29105"/>
    </cofactor>
    <text evidence="15">Binds 1 zinc ion per subunit.</text>
</comment>
<evidence type="ECO:0000256" key="5">
    <source>
        <dbReference type="ARBA" id="ARBA00022763"/>
    </source>
</evidence>
<organism evidence="19 20">
    <name type="scientific">Salinispora arenicola</name>
    <dbReference type="NCBI Taxonomy" id="168697"/>
    <lineage>
        <taxon>Bacteria</taxon>
        <taxon>Bacillati</taxon>
        <taxon>Actinomycetota</taxon>
        <taxon>Actinomycetes</taxon>
        <taxon>Micromonosporales</taxon>
        <taxon>Micromonosporaceae</taxon>
        <taxon>Salinispora</taxon>
    </lineage>
</organism>
<accession>A0A542XGT6</accession>
<dbReference type="InterPro" id="IPR012319">
    <property type="entry name" value="FPG_cat"/>
</dbReference>
<keyword evidence="8 15" id="KW-0862">Zinc</keyword>
<dbReference type="Pfam" id="PF06827">
    <property type="entry name" value="zf-FPG_IleRS"/>
    <property type="match status" value="1"/>
</dbReference>
<dbReference type="Pfam" id="PF06831">
    <property type="entry name" value="H2TH"/>
    <property type="match status" value="1"/>
</dbReference>
<comment type="subunit">
    <text evidence="3 15">Monomer.</text>
</comment>
<dbReference type="EC" id="4.2.99.18" evidence="15"/>
<comment type="catalytic activity">
    <reaction evidence="1 15">
        <text>Hydrolysis of DNA containing ring-opened 7-methylguanine residues, releasing 2,6-diamino-4-hydroxy-5-(N-methyl)formamidopyrimidine.</text>
        <dbReference type="EC" id="3.2.2.23"/>
    </reaction>
</comment>
<name>A0A542XGT6_SALAC</name>
<dbReference type="InterPro" id="IPR015886">
    <property type="entry name" value="H2TH_FPG"/>
</dbReference>
<feature type="domain" description="Formamidopyrimidine-DNA glycosylase catalytic" evidence="17">
    <location>
        <begin position="2"/>
        <end position="118"/>
    </location>
</feature>
<dbReference type="PROSITE" id="PS51068">
    <property type="entry name" value="FPG_CAT"/>
    <property type="match status" value="1"/>
</dbReference>
<dbReference type="InterPro" id="IPR010663">
    <property type="entry name" value="Znf_FPG/IleRS"/>
</dbReference>
<evidence type="ECO:0000256" key="6">
    <source>
        <dbReference type="ARBA" id="ARBA00022771"/>
    </source>
</evidence>
<evidence type="ECO:0000256" key="4">
    <source>
        <dbReference type="ARBA" id="ARBA00022723"/>
    </source>
</evidence>
<keyword evidence="4 15" id="KW-0479">Metal-binding</keyword>
<comment type="caution">
    <text evidence="19">The sequence shown here is derived from an EMBL/GenBank/DDBJ whole genome shotgun (WGS) entry which is preliminary data.</text>
</comment>
<evidence type="ECO:0000313" key="18">
    <source>
        <dbReference type="EMBL" id="GIM83101.1"/>
    </source>
</evidence>
<dbReference type="PANTHER" id="PTHR22993:SF9">
    <property type="entry name" value="FORMAMIDOPYRIMIDINE-DNA GLYCOSYLASE"/>
    <property type="match status" value="1"/>
</dbReference>
<evidence type="ECO:0000256" key="3">
    <source>
        <dbReference type="ARBA" id="ARBA00011245"/>
    </source>
</evidence>
<dbReference type="PROSITE" id="PS51066">
    <property type="entry name" value="ZF_FPG_2"/>
    <property type="match status" value="1"/>
</dbReference>
<evidence type="ECO:0000256" key="11">
    <source>
        <dbReference type="ARBA" id="ARBA00023239"/>
    </source>
</evidence>
<keyword evidence="11 15" id="KW-0456">Lyase</keyword>
<dbReference type="Proteomes" id="UP000315983">
    <property type="component" value="Unassembled WGS sequence"/>
</dbReference>
<feature type="active site" description="Proton donor; for beta-elimination activity" evidence="15">
    <location>
        <position position="61"/>
    </location>
</feature>
<feature type="active site" description="Proton donor; for delta-elimination activity" evidence="15">
    <location>
        <position position="267"/>
    </location>
</feature>
<dbReference type="GO" id="GO:0034039">
    <property type="term" value="F:8-oxo-7,8-dihydroguanine DNA N-glycosylase activity"/>
    <property type="evidence" value="ECO:0007669"/>
    <property type="project" value="TreeGrafter"/>
</dbReference>
<feature type="active site" description="Schiff-base intermediate with DNA" evidence="15">
    <location>
        <position position="2"/>
    </location>
</feature>
<evidence type="ECO:0000313" key="21">
    <source>
        <dbReference type="Proteomes" id="UP000677457"/>
    </source>
</evidence>
<feature type="domain" description="FPG-type" evidence="16">
    <location>
        <begin position="243"/>
        <end position="277"/>
    </location>
</feature>
<gene>
    <name evidence="15 18" type="primary">mutM</name>
    <name evidence="15" type="synonym">fpg</name>
    <name evidence="19" type="ORF">FB564_0060</name>
    <name evidence="18" type="ORF">Sar04_10430</name>
</gene>
<dbReference type="Pfam" id="PF01149">
    <property type="entry name" value="Fapy_DNA_glyco"/>
    <property type="match status" value="1"/>
</dbReference>
<comment type="function">
    <text evidence="15">Involved in base excision repair of DNA damaged by oxidation or by mutagenic agents. Acts as DNA glycosylase that recognizes and removes damaged bases. Has a preference for oxidized purines, such as 7,8-dihydro-8-oxoguanine (8-oxoG). Has AP (apurinic/apyrimidinic) lyase activity and introduces nicks in the DNA strand. Cleaves the DNA backbone by beta-delta elimination to generate a single-strand break at the site of the removed base with both 3'- and 5'-phosphates.</text>
</comment>
<keyword evidence="6 15" id="KW-0863">Zinc-finger</keyword>
<dbReference type="RefSeq" id="WP_018795771.1">
    <property type="nucleotide sequence ID" value="NZ_BOQM01000007.1"/>
</dbReference>
<dbReference type="InterPro" id="IPR020629">
    <property type="entry name" value="FPG_Glyclase"/>
</dbReference>
<dbReference type="SUPFAM" id="SSF46946">
    <property type="entry name" value="S13-like H2TH domain"/>
    <property type="match status" value="1"/>
</dbReference>
<dbReference type="SUPFAM" id="SSF81624">
    <property type="entry name" value="N-terminal domain of MutM-like DNA repair proteins"/>
    <property type="match status" value="1"/>
</dbReference>
<keyword evidence="10 15" id="KW-0234">DNA repair</keyword>
<dbReference type="EC" id="3.2.2.23" evidence="15"/>
<dbReference type="InterPro" id="IPR010979">
    <property type="entry name" value="Ribosomal_uS13-like_H2TH"/>
</dbReference>
<keyword evidence="7 15" id="KW-0378">Hydrolase</keyword>
<dbReference type="Proteomes" id="UP000677457">
    <property type="component" value="Unassembled WGS sequence"/>
</dbReference>
<evidence type="ECO:0000259" key="17">
    <source>
        <dbReference type="PROSITE" id="PS51068"/>
    </source>
</evidence>
<keyword evidence="9 15" id="KW-0238">DNA-binding</keyword>
<dbReference type="GO" id="GO:0006979">
    <property type="term" value="P:response to oxidative stress"/>
    <property type="evidence" value="ECO:0007669"/>
    <property type="project" value="UniProtKB-ARBA"/>
</dbReference>
<feature type="binding site" evidence="15">
    <location>
        <position position="95"/>
    </location>
    <ligand>
        <name>DNA</name>
        <dbReference type="ChEBI" id="CHEBI:16991"/>
    </ligand>
</feature>
<feature type="binding site" evidence="15">
    <location>
        <position position="115"/>
    </location>
    <ligand>
        <name>DNA</name>
        <dbReference type="ChEBI" id="CHEBI:16991"/>
    </ligand>
</feature>
<dbReference type="FunFam" id="1.10.8.50:FF:000003">
    <property type="entry name" value="Formamidopyrimidine-DNA glycosylase"/>
    <property type="match status" value="1"/>
</dbReference>
<evidence type="ECO:0000256" key="8">
    <source>
        <dbReference type="ARBA" id="ARBA00022833"/>
    </source>
</evidence>
<dbReference type="EMBL" id="VFOL01000001">
    <property type="protein sequence ID" value="TQL35041.1"/>
    <property type="molecule type" value="Genomic_DNA"/>
</dbReference>
<dbReference type="AlphaFoldDB" id="A0A542XGT6"/>
<proteinExistence type="inferred from homology"/>
<keyword evidence="12 15" id="KW-0511">Multifunctional enzyme</keyword>
<keyword evidence="13 15" id="KW-0326">Glycosidase</keyword>
<reference evidence="19 20" key="1">
    <citation type="submission" date="2019-06" db="EMBL/GenBank/DDBJ databases">
        <title>Sequencing the genomes of 1000 actinobacteria strains.</title>
        <authorList>
            <person name="Klenk H.-P."/>
        </authorList>
    </citation>
    <scope>NUCLEOTIDE SEQUENCE [LARGE SCALE GENOMIC DNA]</scope>
    <source>
        <strain evidence="19 20">DSM 44819</strain>
    </source>
</reference>
<dbReference type="SUPFAM" id="SSF57716">
    <property type="entry name" value="Glucocorticoid receptor-like (DNA-binding domain)"/>
    <property type="match status" value="1"/>
</dbReference>
<reference evidence="18 21" key="2">
    <citation type="submission" date="2021-03" db="EMBL/GenBank/DDBJ databases">
        <title>Whole genome shotgun sequence of Salinispora arenicola NBRC 105043.</title>
        <authorList>
            <person name="Komaki H."/>
            <person name="Tamura T."/>
        </authorList>
    </citation>
    <scope>NUCLEOTIDE SEQUENCE [LARGE SCALE GENOMIC DNA]</scope>
    <source>
        <strain evidence="18 21">NBRC 105043</strain>
    </source>
</reference>
<dbReference type="InterPro" id="IPR035937">
    <property type="entry name" value="FPG_N"/>
</dbReference>
<evidence type="ECO:0000259" key="16">
    <source>
        <dbReference type="PROSITE" id="PS51066"/>
    </source>
</evidence>
<keyword evidence="5 15" id="KW-0227">DNA damage</keyword>
<dbReference type="GO" id="GO:0006284">
    <property type="term" value="P:base-excision repair"/>
    <property type="evidence" value="ECO:0007669"/>
    <property type="project" value="InterPro"/>
</dbReference>